<protein>
    <recommendedName>
        <fullName evidence="3">Peptidase M14 domain-containing protein</fullName>
    </recommendedName>
</protein>
<dbReference type="PANTHER" id="PTHR12756">
    <property type="entry name" value="CYTOSOLIC CARBOXYPEPTIDASE"/>
    <property type="match status" value="1"/>
</dbReference>
<dbReference type="GO" id="GO:0008270">
    <property type="term" value="F:zinc ion binding"/>
    <property type="evidence" value="ECO:0007669"/>
    <property type="project" value="InterPro"/>
</dbReference>
<dbReference type="GO" id="GO:0006508">
    <property type="term" value="P:proteolysis"/>
    <property type="evidence" value="ECO:0007669"/>
    <property type="project" value="InterPro"/>
</dbReference>
<dbReference type="RefSeq" id="WP_113034070.1">
    <property type="nucleotide sequence ID" value="NZ_QMFB01000018.1"/>
</dbReference>
<feature type="active site" description="Proton donor/acceptor" evidence="2">
    <location>
        <position position="345"/>
    </location>
</feature>
<dbReference type="EMBL" id="QMFB01000018">
    <property type="protein sequence ID" value="RAV17704.1"/>
    <property type="molecule type" value="Genomic_DNA"/>
</dbReference>
<dbReference type="Gene3D" id="3.40.630.10">
    <property type="entry name" value="Zn peptidases"/>
    <property type="match status" value="1"/>
</dbReference>
<feature type="domain" description="Peptidase M14" evidence="3">
    <location>
        <begin position="115"/>
        <end position="379"/>
    </location>
</feature>
<keyword evidence="5" id="KW-1185">Reference proteome</keyword>
<dbReference type="Gene3D" id="2.60.40.3120">
    <property type="match status" value="1"/>
</dbReference>
<evidence type="ECO:0000313" key="5">
    <source>
        <dbReference type="Proteomes" id="UP000250369"/>
    </source>
</evidence>
<comment type="caution">
    <text evidence="4">The sequence shown here is derived from an EMBL/GenBank/DDBJ whole genome shotgun (WGS) entry which is preliminary data.</text>
</comment>
<dbReference type="AlphaFoldDB" id="A0A329MCN1"/>
<accession>A0A329MCN1</accession>
<sequence>MTAPSVRICSRHAGGNIRVLSVEEDCVTLEQELRDTSGWWFYWNFSAAAASGKTIRFEFANGEVIGRRGPAVSEDGIDWRWLGEESRLSVTAFSYTFREGTEADGGENVYFCFCMPYQLHHFERFYSRIAERKNVRRGLLTHSEQLQAVPLLTVGNAAADRHIFFTARHHACESAPSYMLEGLLESLLDASSAAGSSSVLERFMIHYVPFMDIDGVENGDQGKSRLPHDHNRDYTDAPIYRSTSALMHYAKGLRTVVAIDFHAPFKWGDRNDTPFFVKRDSPVKEQIEALSGLVEQTTGERRDRDVIRHRSVHDLAMGEDWNMPGSRTCANFFAELGVPLACSYEFPYCGDAGTPITAENARRFGQDFARALELYLGAI</sequence>
<proteinExistence type="inferred from homology"/>
<evidence type="ECO:0000256" key="2">
    <source>
        <dbReference type="PROSITE-ProRule" id="PRU01379"/>
    </source>
</evidence>
<reference evidence="4 5" key="1">
    <citation type="journal article" date="2009" name="Int. J. Syst. Evol. Microbiol.">
        <title>Paenibacillus contaminans sp. nov., isolated from a contaminated laboratory plate.</title>
        <authorList>
            <person name="Chou J.H."/>
            <person name="Lee J.H."/>
            <person name="Lin M.C."/>
            <person name="Chang P.S."/>
            <person name="Arun A.B."/>
            <person name="Young C.C."/>
            <person name="Chen W.M."/>
        </authorList>
    </citation>
    <scope>NUCLEOTIDE SEQUENCE [LARGE SCALE GENOMIC DNA]</scope>
    <source>
        <strain evidence="4 5">CKOBP-6</strain>
    </source>
</reference>
<dbReference type="InterPro" id="IPR000834">
    <property type="entry name" value="Peptidase_M14"/>
</dbReference>
<evidence type="ECO:0000259" key="3">
    <source>
        <dbReference type="PROSITE" id="PS52035"/>
    </source>
</evidence>
<dbReference type="PANTHER" id="PTHR12756:SF11">
    <property type="entry name" value="CYTOSOLIC CARBOXYPEPTIDASE 1"/>
    <property type="match status" value="1"/>
</dbReference>
<evidence type="ECO:0000313" key="4">
    <source>
        <dbReference type="EMBL" id="RAV17704.1"/>
    </source>
</evidence>
<dbReference type="PROSITE" id="PS52035">
    <property type="entry name" value="PEPTIDASE_M14"/>
    <property type="match status" value="1"/>
</dbReference>
<dbReference type="GO" id="GO:0004181">
    <property type="term" value="F:metallocarboxypeptidase activity"/>
    <property type="evidence" value="ECO:0007669"/>
    <property type="project" value="InterPro"/>
</dbReference>
<dbReference type="Proteomes" id="UP000250369">
    <property type="component" value="Unassembled WGS sequence"/>
</dbReference>
<dbReference type="OrthoDB" id="2587360at2"/>
<organism evidence="4 5">
    <name type="scientific">Paenibacillus contaminans</name>
    <dbReference type="NCBI Taxonomy" id="450362"/>
    <lineage>
        <taxon>Bacteria</taxon>
        <taxon>Bacillati</taxon>
        <taxon>Bacillota</taxon>
        <taxon>Bacilli</taxon>
        <taxon>Bacillales</taxon>
        <taxon>Paenibacillaceae</taxon>
        <taxon>Paenibacillus</taxon>
    </lineage>
</organism>
<evidence type="ECO:0000256" key="1">
    <source>
        <dbReference type="ARBA" id="ARBA00001947"/>
    </source>
</evidence>
<comment type="cofactor">
    <cofactor evidence="1">
        <name>Zn(2+)</name>
        <dbReference type="ChEBI" id="CHEBI:29105"/>
    </cofactor>
</comment>
<name>A0A329MCN1_9BACL</name>
<gene>
    <name evidence="4" type="ORF">DQG23_26635</name>
</gene>
<dbReference type="SUPFAM" id="SSF53187">
    <property type="entry name" value="Zn-dependent exopeptidases"/>
    <property type="match status" value="1"/>
</dbReference>
<comment type="similarity">
    <text evidence="2">Belongs to the peptidase M14 family.</text>
</comment>
<dbReference type="InterPro" id="IPR050821">
    <property type="entry name" value="Cytosolic_carboxypeptidase"/>
</dbReference>
<dbReference type="Pfam" id="PF00246">
    <property type="entry name" value="Peptidase_M14"/>
    <property type="match status" value="1"/>
</dbReference>